<dbReference type="NCBIfam" id="TIGR01143">
    <property type="entry name" value="murF"/>
    <property type="match status" value="1"/>
</dbReference>
<evidence type="ECO:0000259" key="13">
    <source>
        <dbReference type="Pfam" id="PF02875"/>
    </source>
</evidence>
<dbReference type="InterPro" id="IPR005863">
    <property type="entry name" value="UDP-N-AcMur_synth"/>
</dbReference>
<accession>A0AAJ1IFU5</accession>
<dbReference type="HAMAP" id="MF_02019">
    <property type="entry name" value="MurF"/>
    <property type="match status" value="1"/>
</dbReference>
<comment type="similarity">
    <text evidence="10">Belongs to the MurCDEF family. MurF subfamily.</text>
</comment>
<gene>
    <name evidence="10 15" type="primary">murF</name>
    <name evidence="15" type="ORF">PQJ61_17465</name>
</gene>
<keyword evidence="8 10" id="KW-0131">Cell cycle</keyword>
<dbReference type="Pfam" id="PF08245">
    <property type="entry name" value="Mur_ligase_M"/>
    <property type="match status" value="1"/>
</dbReference>
<feature type="domain" description="Mur ligase C-terminal" evidence="13">
    <location>
        <begin position="333"/>
        <end position="458"/>
    </location>
</feature>
<dbReference type="InterPro" id="IPR035911">
    <property type="entry name" value="MurE/MurF_N"/>
</dbReference>
<evidence type="ECO:0000313" key="15">
    <source>
        <dbReference type="EMBL" id="MDC7228554.1"/>
    </source>
</evidence>
<dbReference type="AlphaFoldDB" id="A0AAJ1IFU5"/>
<name>A0AAJ1IFU5_9SPIO</name>
<keyword evidence="1 10" id="KW-0963">Cytoplasm</keyword>
<evidence type="ECO:0000256" key="5">
    <source>
        <dbReference type="ARBA" id="ARBA00022840"/>
    </source>
</evidence>
<keyword evidence="7 10" id="KW-0573">Peptidoglycan synthesis</keyword>
<evidence type="ECO:0000256" key="6">
    <source>
        <dbReference type="ARBA" id="ARBA00022960"/>
    </source>
</evidence>
<comment type="function">
    <text evidence="10 11">Involved in cell wall formation. Catalyzes the final step in the synthesis of UDP-N-acetylmuramoyl-pentapeptide, the precursor of murein.</text>
</comment>
<sequence>MSVRMVKAGYLFTAKEAATWCGGELLGASSSEVSGAEVDSRRCKNGVLFFALSGERVDGHNYIDAAVKAGAIGAVVSTEWSDTEDAVNVFRHTADDVFFIIVDNPLRALQRIAAEYLKGISGPVRVGITGSNGKTTTKELIASVLSEKYSVVKTAGNYNSEIGLPLTVFNIKNEHDYAVIEMGVNRLGEMDVLSEILRPDVVVITNIGTAHIGIFGNKDTIAEEKRHSVSRFDGDGTLFVAEDEPYAGFLAEGLKGRSIVYGRESLEADGGLNYKNLGLRGWAIEIDGEVIEYPLIGEHNLKNAFCACAVGRFAELGIKELKAGLESVNPLFGRGEIIEGAVTIIQDSYNANVDSMFTSMAFADNLDWSGSKYYVFGDMKELGSDSEKMHRQLGREAASCRADKVFFFGEDSVSAFEEAKQRAKESPVFFHTNEYKALEDELLLNLKPDDLLLLKGSRSMNLERLIEPVNMKFGREKC</sequence>
<dbReference type="InterPro" id="IPR004101">
    <property type="entry name" value="Mur_ligase_C"/>
</dbReference>
<evidence type="ECO:0000256" key="2">
    <source>
        <dbReference type="ARBA" id="ARBA00022598"/>
    </source>
</evidence>
<protein>
    <recommendedName>
        <fullName evidence="10 11">UDP-N-acetylmuramoyl-tripeptide--D-alanyl-D-alanine ligase</fullName>
        <ecNumber evidence="10 11">6.3.2.10</ecNumber>
    </recommendedName>
    <alternativeName>
        <fullName evidence="10">D-alanyl-D-alanine-adding enzyme</fullName>
    </alternativeName>
</protein>
<dbReference type="GO" id="GO:0047480">
    <property type="term" value="F:UDP-N-acetylmuramoyl-tripeptide-D-alanyl-D-alanine ligase activity"/>
    <property type="evidence" value="ECO:0007669"/>
    <property type="project" value="UniProtKB-UniRule"/>
</dbReference>
<comment type="catalytic activity">
    <reaction evidence="10 11">
        <text>D-alanyl-D-alanine + UDP-N-acetyl-alpha-D-muramoyl-L-alanyl-gamma-D-glutamyl-meso-2,6-diaminopimelate + ATP = UDP-N-acetyl-alpha-D-muramoyl-L-alanyl-gamma-D-glutamyl-meso-2,6-diaminopimeloyl-D-alanyl-D-alanine + ADP + phosphate + H(+)</text>
        <dbReference type="Rhea" id="RHEA:28374"/>
        <dbReference type="ChEBI" id="CHEBI:15378"/>
        <dbReference type="ChEBI" id="CHEBI:30616"/>
        <dbReference type="ChEBI" id="CHEBI:43474"/>
        <dbReference type="ChEBI" id="CHEBI:57822"/>
        <dbReference type="ChEBI" id="CHEBI:61386"/>
        <dbReference type="ChEBI" id="CHEBI:83905"/>
        <dbReference type="ChEBI" id="CHEBI:456216"/>
        <dbReference type="EC" id="6.3.2.10"/>
    </reaction>
</comment>
<dbReference type="Pfam" id="PF02875">
    <property type="entry name" value="Mur_ligase_C"/>
    <property type="match status" value="1"/>
</dbReference>
<dbReference type="EC" id="6.3.2.10" evidence="10 11"/>
<reference evidence="15 16" key="1">
    <citation type="submission" date="2022-12" db="EMBL/GenBank/DDBJ databases">
        <title>Metagenome assembled genome from gulf of manar.</title>
        <authorList>
            <person name="Kohli P."/>
            <person name="Pk S."/>
            <person name="Venkata Ramana C."/>
            <person name="Sasikala C."/>
        </authorList>
    </citation>
    <scope>NUCLEOTIDE SEQUENCE [LARGE SCALE GENOMIC DNA]</scope>
    <source>
        <strain evidence="15">JB008</strain>
    </source>
</reference>
<keyword evidence="6 10" id="KW-0133">Cell shape</keyword>
<dbReference type="InterPro" id="IPR000713">
    <property type="entry name" value="Mur_ligase_N"/>
</dbReference>
<dbReference type="SUPFAM" id="SSF53244">
    <property type="entry name" value="MurD-like peptide ligases, peptide-binding domain"/>
    <property type="match status" value="1"/>
</dbReference>
<dbReference type="InterPro" id="IPR013221">
    <property type="entry name" value="Mur_ligase_cen"/>
</dbReference>
<dbReference type="Gene3D" id="3.40.1390.10">
    <property type="entry name" value="MurE/MurF, N-terminal domain"/>
    <property type="match status" value="1"/>
</dbReference>
<evidence type="ECO:0000256" key="3">
    <source>
        <dbReference type="ARBA" id="ARBA00022618"/>
    </source>
</evidence>
<dbReference type="Gene3D" id="3.40.1190.10">
    <property type="entry name" value="Mur-like, catalytic domain"/>
    <property type="match status" value="1"/>
</dbReference>
<evidence type="ECO:0000256" key="8">
    <source>
        <dbReference type="ARBA" id="ARBA00023306"/>
    </source>
</evidence>
<dbReference type="GO" id="GO:0071555">
    <property type="term" value="P:cell wall organization"/>
    <property type="evidence" value="ECO:0007669"/>
    <property type="project" value="UniProtKB-KW"/>
</dbReference>
<dbReference type="PANTHER" id="PTHR43024:SF1">
    <property type="entry name" value="UDP-N-ACETYLMURAMOYL-TRIPEPTIDE--D-ALANYL-D-ALANINE LIGASE"/>
    <property type="match status" value="1"/>
</dbReference>
<comment type="caution">
    <text evidence="15">The sequence shown here is derived from an EMBL/GenBank/DDBJ whole genome shotgun (WGS) entry which is preliminary data.</text>
</comment>
<dbReference type="GO" id="GO:0005737">
    <property type="term" value="C:cytoplasm"/>
    <property type="evidence" value="ECO:0007669"/>
    <property type="project" value="UniProtKB-SubCell"/>
</dbReference>
<dbReference type="Proteomes" id="UP001221217">
    <property type="component" value="Unassembled WGS sequence"/>
</dbReference>
<dbReference type="GO" id="GO:0051301">
    <property type="term" value="P:cell division"/>
    <property type="evidence" value="ECO:0007669"/>
    <property type="project" value="UniProtKB-KW"/>
</dbReference>
<dbReference type="GO" id="GO:0009252">
    <property type="term" value="P:peptidoglycan biosynthetic process"/>
    <property type="evidence" value="ECO:0007669"/>
    <property type="project" value="UniProtKB-UniRule"/>
</dbReference>
<feature type="binding site" evidence="10">
    <location>
        <begin position="130"/>
        <end position="136"/>
    </location>
    <ligand>
        <name>ATP</name>
        <dbReference type="ChEBI" id="CHEBI:30616"/>
    </ligand>
</feature>
<dbReference type="InterPro" id="IPR051046">
    <property type="entry name" value="MurCDEF_CellWall_CoF430Synth"/>
</dbReference>
<dbReference type="GO" id="GO:0005524">
    <property type="term" value="F:ATP binding"/>
    <property type="evidence" value="ECO:0007669"/>
    <property type="project" value="UniProtKB-UniRule"/>
</dbReference>
<feature type="domain" description="Mur ligase N-terminal catalytic" evidence="12">
    <location>
        <begin position="33"/>
        <end position="115"/>
    </location>
</feature>
<evidence type="ECO:0000256" key="7">
    <source>
        <dbReference type="ARBA" id="ARBA00022984"/>
    </source>
</evidence>
<evidence type="ECO:0000256" key="10">
    <source>
        <dbReference type="HAMAP-Rule" id="MF_02019"/>
    </source>
</evidence>
<evidence type="ECO:0000256" key="11">
    <source>
        <dbReference type="RuleBase" id="RU004136"/>
    </source>
</evidence>
<comment type="pathway">
    <text evidence="10 11">Cell wall biogenesis; peptidoglycan biosynthesis.</text>
</comment>
<proteinExistence type="inferred from homology"/>
<keyword evidence="5 10" id="KW-0067">ATP-binding</keyword>
<dbReference type="PANTHER" id="PTHR43024">
    <property type="entry name" value="UDP-N-ACETYLMURAMOYL-TRIPEPTIDE--D-ALANYL-D-ALANINE LIGASE"/>
    <property type="match status" value="1"/>
</dbReference>
<feature type="domain" description="Mur ligase central" evidence="14">
    <location>
        <begin position="128"/>
        <end position="310"/>
    </location>
</feature>
<dbReference type="InterPro" id="IPR036565">
    <property type="entry name" value="Mur-like_cat_sf"/>
</dbReference>
<dbReference type="SUPFAM" id="SSF53623">
    <property type="entry name" value="MurD-like peptide ligases, catalytic domain"/>
    <property type="match status" value="1"/>
</dbReference>
<evidence type="ECO:0000313" key="16">
    <source>
        <dbReference type="Proteomes" id="UP001221217"/>
    </source>
</evidence>
<comment type="subcellular location">
    <subcellularLocation>
        <location evidence="10 11">Cytoplasm</location>
    </subcellularLocation>
</comment>
<dbReference type="InterPro" id="IPR036615">
    <property type="entry name" value="Mur_ligase_C_dom_sf"/>
</dbReference>
<evidence type="ECO:0000256" key="1">
    <source>
        <dbReference type="ARBA" id="ARBA00022490"/>
    </source>
</evidence>
<keyword evidence="9 10" id="KW-0961">Cell wall biogenesis/degradation</keyword>
<dbReference type="SUPFAM" id="SSF63418">
    <property type="entry name" value="MurE/MurF N-terminal domain"/>
    <property type="match status" value="1"/>
</dbReference>
<keyword evidence="2 10" id="KW-0436">Ligase</keyword>
<evidence type="ECO:0000256" key="9">
    <source>
        <dbReference type="ARBA" id="ARBA00023316"/>
    </source>
</evidence>
<dbReference type="EMBL" id="JAQQAL010000051">
    <property type="protein sequence ID" value="MDC7228554.1"/>
    <property type="molecule type" value="Genomic_DNA"/>
</dbReference>
<evidence type="ECO:0000256" key="4">
    <source>
        <dbReference type="ARBA" id="ARBA00022741"/>
    </source>
</evidence>
<evidence type="ECO:0000259" key="14">
    <source>
        <dbReference type="Pfam" id="PF08245"/>
    </source>
</evidence>
<keyword evidence="3 10" id="KW-0132">Cell division</keyword>
<dbReference type="Pfam" id="PF01225">
    <property type="entry name" value="Mur_ligase"/>
    <property type="match status" value="1"/>
</dbReference>
<dbReference type="Gene3D" id="3.90.190.20">
    <property type="entry name" value="Mur ligase, C-terminal domain"/>
    <property type="match status" value="1"/>
</dbReference>
<organism evidence="15 16">
    <name type="scientific">Candidatus Thalassospirochaeta sargassi</name>
    <dbReference type="NCBI Taxonomy" id="3119039"/>
    <lineage>
        <taxon>Bacteria</taxon>
        <taxon>Pseudomonadati</taxon>
        <taxon>Spirochaetota</taxon>
        <taxon>Spirochaetia</taxon>
        <taxon>Spirochaetales</taxon>
        <taxon>Spirochaetaceae</taxon>
        <taxon>Candidatus Thalassospirochaeta</taxon>
    </lineage>
</organism>
<evidence type="ECO:0000259" key="12">
    <source>
        <dbReference type="Pfam" id="PF01225"/>
    </source>
</evidence>
<keyword evidence="4 10" id="KW-0547">Nucleotide-binding</keyword>
<dbReference type="GO" id="GO:0008360">
    <property type="term" value="P:regulation of cell shape"/>
    <property type="evidence" value="ECO:0007669"/>
    <property type="project" value="UniProtKB-KW"/>
</dbReference>